<protein>
    <submittedName>
        <fullName evidence="1">Uncharacterized protein</fullName>
    </submittedName>
</protein>
<reference evidence="1 2" key="1">
    <citation type="journal article" date="2006" name="Science">
        <title>Genome of rice cluster I archaea -- the key methane producers in the rice rhizosphere.</title>
        <authorList>
            <person name="Erkel C."/>
            <person name="Kube M."/>
            <person name="Reinhardt R."/>
            <person name="Liesack W."/>
        </authorList>
    </citation>
    <scope>NUCLEOTIDE SEQUENCE [LARGE SCALE GENOMIC DNA]</scope>
    <source>
        <strain evidence="2">DSM 22066 / NBRC 105507 / MRE50</strain>
    </source>
</reference>
<dbReference type="AlphaFoldDB" id="Q0W1T6"/>
<evidence type="ECO:0000313" key="1">
    <source>
        <dbReference type="EMBL" id="CAJ37657.1"/>
    </source>
</evidence>
<dbReference type="KEGG" id="rci:RCIA190"/>
<name>Q0W1T6_METAR</name>
<dbReference type="EMBL" id="AM114193">
    <property type="protein sequence ID" value="CAJ37657.1"/>
    <property type="molecule type" value="Genomic_DNA"/>
</dbReference>
<organism evidence="1 2">
    <name type="scientific">Methanocella arvoryzae (strain DSM 22066 / NBRC 105507 / MRE50)</name>
    <dbReference type="NCBI Taxonomy" id="351160"/>
    <lineage>
        <taxon>Archaea</taxon>
        <taxon>Methanobacteriati</taxon>
        <taxon>Methanobacteriota</taxon>
        <taxon>Stenosarchaea group</taxon>
        <taxon>Methanomicrobia</taxon>
        <taxon>Methanocellales</taxon>
        <taxon>Methanocellaceae</taxon>
        <taxon>Methanocella</taxon>
    </lineage>
</organism>
<keyword evidence="2" id="KW-1185">Reference proteome</keyword>
<sequence>MSCPFPPTRAPASVSCPRLACSLPGLCRSPQSRQSTCSPARRFTTANPAGRIFNVEKARPSCVRKRLPRASSSACRRFRITGDAESPGLARQTGIFARARQ</sequence>
<accession>Q0W1T6</accession>
<dbReference type="Proteomes" id="UP000000663">
    <property type="component" value="Chromosome"/>
</dbReference>
<gene>
    <name evidence="1" type="ORF">RCIA190</name>
</gene>
<evidence type="ECO:0000313" key="2">
    <source>
        <dbReference type="Proteomes" id="UP000000663"/>
    </source>
</evidence>
<proteinExistence type="predicted"/>